<dbReference type="InterPro" id="IPR036291">
    <property type="entry name" value="NAD(P)-bd_dom_sf"/>
</dbReference>
<reference evidence="2" key="1">
    <citation type="journal article" date="2014" name="Front. Microbiol.">
        <title>High frequency of phylogenetically diverse reductive dehalogenase-homologous genes in deep subseafloor sedimentary metagenomes.</title>
        <authorList>
            <person name="Kawai M."/>
            <person name="Futagami T."/>
            <person name="Toyoda A."/>
            <person name="Takaki Y."/>
            <person name="Nishi S."/>
            <person name="Hori S."/>
            <person name="Arai W."/>
            <person name="Tsubouchi T."/>
            <person name="Morono Y."/>
            <person name="Uchiyama I."/>
            <person name="Ito T."/>
            <person name="Fujiyama A."/>
            <person name="Inagaki F."/>
            <person name="Takami H."/>
        </authorList>
    </citation>
    <scope>NUCLEOTIDE SEQUENCE</scope>
    <source>
        <strain evidence="2">Expedition CK06-06</strain>
    </source>
</reference>
<dbReference type="InterPro" id="IPR002347">
    <property type="entry name" value="SDR_fam"/>
</dbReference>
<name>X1MSQ1_9ZZZZ</name>
<dbReference type="PANTHER" id="PTHR42760:SF40">
    <property type="entry name" value="3-OXOACYL-[ACYL-CARRIER-PROTEIN] REDUCTASE, CHLOROPLASTIC"/>
    <property type="match status" value="1"/>
</dbReference>
<dbReference type="PRINTS" id="PR00080">
    <property type="entry name" value="SDRFAMILY"/>
</dbReference>
<dbReference type="GO" id="GO:0030497">
    <property type="term" value="P:fatty acid elongation"/>
    <property type="evidence" value="ECO:0007669"/>
    <property type="project" value="TreeGrafter"/>
</dbReference>
<dbReference type="PANTHER" id="PTHR42760">
    <property type="entry name" value="SHORT-CHAIN DEHYDROGENASES/REDUCTASES FAMILY MEMBER"/>
    <property type="match status" value="1"/>
</dbReference>
<comment type="similarity">
    <text evidence="1">Belongs to the short-chain dehydrogenases/reductases (SDR) family.</text>
</comment>
<feature type="non-terminal residue" evidence="2">
    <location>
        <position position="177"/>
    </location>
</feature>
<dbReference type="SUPFAM" id="SSF51735">
    <property type="entry name" value="NAD(P)-binding Rossmann-fold domains"/>
    <property type="match status" value="1"/>
</dbReference>
<protein>
    <recommendedName>
        <fullName evidence="3">Short-chain dehydrogenase/reductase SDR</fullName>
    </recommendedName>
</protein>
<evidence type="ECO:0000256" key="1">
    <source>
        <dbReference type="ARBA" id="ARBA00006484"/>
    </source>
</evidence>
<dbReference type="Pfam" id="PF00106">
    <property type="entry name" value="adh_short"/>
    <property type="match status" value="1"/>
</dbReference>
<sequence length="177" mass="18778">MYDLAGKVAIVTGAAGKRGLGRAIANRLAKEGTDVVVVDKFTVPPRGDDLSEGWEGLSSVVNEIKALGRQALAIVCDITKSHEVDEMVEESVARFSKLDILVNNAGLDIYSSIADITDETWDIHLAVNLTGTFLCSRAAARKMMQQGEGGRIVNIASLMGKVGMGNGQTAYCSSKFG</sequence>
<dbReference type="CDD" id="cd05233">
    <property type="entry name" value="SDR_c"/>
    <property type="match status" value="1"/>
</dbReference>
<accession>X1MSQ1</accession>
<dbReference type="PRINTS" id="PR00081">
    <property type="entry name" value="GDHRDH"/>
</dbReference>
<gene>
    <name evidence="2" type="ORF">S06H3_09790</name>
</gene>
<evidence type="ECO:0008006" key="3">
    <source>
        <dbReference type="Google" id="ProtNLM"/>
    </source>
</evidence>
<dbReference type="GO" id="GO:0016616">
    <property type="term" value="F:oxidoreductase activity, acting on the CH-OH group of donors, NAD or NADP as acceptor"/>
    <property type="evidence" value="ECO:0007669"/>
    <property type="project" value="TreeGrafter"/>
</dbReference>
<proteinExistence type="inferred from homology"/>
<evidence type="ECO:0000313" key="2">
    <source>
        <dbReference type="EMBL" id="GAI17720.1"/>
    </source>
</evidence>
<comment type="caution">
    <text evidence="2">The sequence shown here is derived from an EMBL/GenBank/DDBJ whole genome shotgun (WGS) entry which is preliminary data.</text>
</comment>
<dbReference type="Gene3D" id="3.40.50.720">
    <property type="entry name" value="NAD(P)-binding Rossmann-like Domain"/>
    <property type="match status" value="1"/>
</dbReference>
<dbReference type="AlphaFoldDB" id="X1MSQ1"/>
<dbReference type="EMBL" id="BARV01004387">
    <property type="protein sequence ID" value="GAI17720.1"/>
    <property type="molecule type" value="Genomic_DNA"/>
</dbReference>
<organism evidence="2">
    <name type="scientific">marine sediment metagenome</name>
    <dbReference type="NCBI Taxonomy" id="412755"/>
    <lineage>
        <taxon>unclassified sequences</taxon>
        <taxon>metagenomes</taxon>
        <taxon>ecological metagenomes</taxon>
    </lineage>
</organism>